<evidence type="ECO:0000259" key="1">
    <source>
        <dbReference type="Pfam" id="PF00326"/>
    </source>
</evidence>
<dbReference type="InterPro" id="IPR001375">
    <property type="entry name" value="Peptidase_S9_cat"/>
</dbReference>
<keyword evidence="3" id="KW-1185">Reference proteome</keyword>
<dbReference type="GO" id="GO:0006508">
    <property type="term" value="P:proteolysis"/>
    <property type="evidence" value="ECO:0007669"/>
    <property type="project" value="InterPro"/>
</dbReference>
<proteinExistence type="predicted"/>
<name>A0A9Q9EQD6_9PEZI</name>
<dbReference type="Pfam" id="PF00326">
    <property type="entry name" value="Peptidase_S9"/>
    <property type="match status" value="1"/>
</dbReference>
<protein>
    <submittedName>
        <fullName evidence="2">Peptidase S9, prolyl oligopeptidase, catalytic domain, alpha/Beta hydrolase</fullName>
    </submittedName>
</protein>
<accession>A0A9Q9EQD6</accession>
<sequence>MWWNELNVGHPVDNTLHDAASNLVHAHEVNGSLLLLVAELDDNVDPASTLQVVNALNAAEKDFDFMLVPGAGHGVQFSPYVQVQNKVKRFWKTWKNGNGLG</sequence>
<dbReference type="AlphaFoldDB" id="A0A9Q9EQD6"/>
<dbReference type="SUPFAM" id="SSF53474">
    <property type="entry name" value="alpha/beta-Hydrolases"/>
    <property type="match status" value="1"/>
</dbReference>
<reference evidence="2" key="1">
    <citation type="submission" date="2022-06" db="EMBL/GenBank/DDBJ databases">
        <title>Complete genome sequences of two strains of the flax pathogen Septoria linicola.</title>
        <authorList>
            <person name="Lapalu N."/>
            <person name="Simon A."/>
            <person name="Demenou B."/>
            <person name="Paumier D."/>
            <person name="Guillot M.-P."/>
            <person name="Gout L."/>
            <person name="Valade R."/>
        </authorList>
    </citation>
    <scope>NUCLEOTIDE SEQUENCE</scope>
    <source>
        <strain evidence="2">SE15195</strain>
    </source>
</reference>
<keyword evidence="2" id="KW-0378">Hydrolase</keyword>
<gene>
    <name evidence="2" type="ORF">Slin15195_G120010</name>
</gene>
<evidence type="ECO:0000313" key="2">
    <source>
        <dbReference type="EMBL" id="USW58682.1"/>
    </source>
</evidence>
<dbReference type="GO" id="GO:0008236">
    <property type="term" value="F:serine-type peptidase activity"/>
    <property type="evidence" value="ECO:0007669"/>
    <property type="project" value="InterPro"/>
</dbReference>
<feature type="domain" description="Peptidase S9 prolyl oligopeptidase catalytic" evidence="1">
    <location>
        <begin position="9"/>
        <end position="93"/>
    </location>
</feature>
<evidence type="ECO:0000313" key="3">
    <source>
        <dbReference type="Proteomes" id="UP001056384"/>
    </source>
</evidence>
<dbReference type="Proteomes" id="UP001056384">
    <property type="component" value="Chromosome 11"/>
</dbReference>
<dbReference type="InterPro" id="IPR029058">
    <property type="entry name" value="AB_hydrolase_fold"/>
</dbReference>
<dbReference type="EMBL" id="CP099428">
    <property type="protein sequence ID" value="USW58682.1"/>
    <property type="molecule type" value="Genomic_DNA"/>
</dbReference>
<organism evidence="2 3">
    <name type="scientific">Septoria linicola</name>
    <dbReference type="NCBI Taxonomy" id="215465"/>
    <lineage>
        <taxon>Eukaryota</taxon>
        <taxon>Fungi</taxon>
        <taxon>Dikarya</taxon>
        <taxon>Ascomycota</taxon>
        <taxon>Pezizomycotina</taxon>
        <taxon>Dothideomycetes</taxon>
        <taxon>Dothideomycetidae</taxon>
        <taxon>Mycosphaerellales</taxon>
        <taxon>Mycosphaerellaceae</taxon>
        <taxon>Septoria</taxon>
    </lineage>
</organism>
<dbReference type="Gene3D" id="3.40.50.1820">
    <property type="entry name" value="alpha/beta hydrolase"/>
    <property type="match status" value="1"/>
</dbReference>